<reference evidence="1" key="1">
    <citation type="submission" date="2022-11" db="EMBL/GenBank/DDBJ databases">
        <title>Temperate bacteriophages infecting mucin-degrading bacterium Ruminococcus gnavus from the human gut.</title>
        <authorList>
            <person name="Buttimer C."/>
        </authorList>
    </citation>
    <scope>NUCLEOTIDE SEQUENCE</scope>
    <source>
        <strain evidence="1">CCUG 49994</strain>
    </source>
</reference>
<dbReference type="EMBL" id="JAPRAY010000003">
    <property type="protein sequence ID" value="MCZ0666551.1"/>
    <property type="molecule type" value="Genomic_DNA"/>
</dbReference>
<dbReference type="AlphaFoldDB" id="A0A9Q4EX14"/>
<dbReference type="RefSeq" id="WP_268803364.1">
    <property type="nucleotide sequence ID" value="NZ_JAPRAY010000003.1"/>
</dbReference>
<protein>
    <submittedName>
        <fullName evidence="1">Uncharacterized protein</fullName>
    </submittedName>
</protein>
<gene>
    <name evidence="1" type="ORF">OZZ17_03245</name>
</gene>
<organism evidence="1 2">
    <name type="scientific">Mediterraneibacter gnavus</name>
    <name type="common">Ruminococcus gnavus</name>
    <dbReference type="NCBI Taxonomy" id="33038"/>
    <lineage>
        <taxon>Bacteria</taxon>
        <taxon>Bacillati</taxon>
        <taxon>Bacillota</taxon>
        <taxon>Clostridia</taxon>
        <taxon>Lachnospirales</taxon>
        <taxon>Lachnospiraceae</taxon>
        <taxon>Mediterraneibacter</taxon>
    </lineage>
</organism>
<dbReference type="Proteomes" id="UP001079535">
    <property type="component" value="Unassembled WGS sequence"/>
</dbReference>
<evidence type="ECO:0000313" key="1">
    <source>
        <dbReference type="EMBL" id="MCZ0666551.1"/>
    </source>
</evidence>
<proteinExistence type="predicted"/>
<evidence type="ECO:0000313" key="2">
    <source>
        <dbReference type="Proteomes" id="UP001079535"/>
    </source>
</evidence>
<accession>A0A9Q4EX14</accession>
<name>A0A9Q4EX14_MEDGN</name>
<sequence>MNIEVNKTNVKVEGNNLVIELTEELRKSLGMRQEKQLYECKVGNVIVDDIGNEWYVVEQDIENNRTKVWKKELIDGTYKFDNGSNDFRTSEIKNVLNDENGKILSDIYKGFGKENVLLDTVDLLSMDGLDTYGTCNCKVHLGTFDDYRKARKNGMFRTENEKPFWLDTPDSTNEGCSASCVQIVGGDGGVSCSGCGWGVSGVRPFCSLDSSICVSVE</sequence>
<comment type="caution">
    <text evidence="1">The sequence shown here is derived from an EMBL/GenBank/DDBJ whole genome shotgun (WGS) entry which is preliminary data.</text>
</comment>